<proteinExistence type="predicted"/>
<dbReference type="RefSeq" id="WP_121902262.1">
    <property type="nucleotide sequence ID" value="NZ_REFW01000004.1"/>
</dbReference>
<dbReference type="InterPro" id="IPR040999">
    <property type="entry name" value="Mak_N_cap"/>
</dbReference>
<organism evidence="6 7">
    <name type="scientific">Tessaracoccus antarcticus</name>
    <dbReference type="NCBI Taxonomy" id="2479848"/>
    <lineage>
        <taxon>Bacteria</taxon>
        <taxon>Bacillati</taxon>
        <taxon>Actinomycetota</taxon>
        <taxon>Actinomycetes</taxon>
        <taxon>Propionibacteriales</taxon>
        <taxon>Propionibacteriaceae</taxon>
        <taxon>Tessaracoccus</taxon>
    </lineage>
</organism>
<dbReference type="Proteomes" id="UP000275256">
    <property type="component" value="Unassembled WGS sequence"/>
</dbReference>
<evidence type="ECO:0000313" key="7">
    <source>
        <dbReference type="Proteomes" id="UP000275256"/>
    </source>
</evidence>
<keyword evidence="1" id="KW-0808">Transferase</keyword>
<dbReference type="EMBL" id="REFW01000004">
    <property type="protein sequence ID" value="RMB58224.1"/>
    <property type="molecule type" value="Genomic_DNA"/>
</dbReference>
<evidence type="ECO:0000259" key="5">
    <source>
        <dbReference type="Pfam" id="PF18085"/>
    </source>
</evidence>
<gene>
    <name evidence="6" type="ORF">EAX62_13535</name>
</gene>
<protein>
    <recommendedName>
        <fullName evidence="5">Maltokinase N-terminal cap domain-containing protein</fullName>
    </recommendedName>
</protein>
<name>A0A3M0FZX1_9ACTN</name>
<sequence length="189" mass="20311">MTGTANVHPEAQLRPTKMELLSTWLPTQPWFDGNPGLLERIAFYRFADPDGEVGLDGMLIASAGSVFHVPVTWRAAPLPEGDLIGTLEHSVLGTRYCYDAPSDPVFVAELARVIRESDTDADIVAEGQSDPRPRTIAVKGTGSVTGKKLGEEPVVVRKLDGIWPEAAAHLVGTWKPGGEGRSDVLATLE</sequence>
<dbReference type="GO" id="GO:0016301">
    <property type="term" value="F:kinase activity"/>
    <property type="evidence" value="ECO:0007669"/>
    <property type="project" value="UniProtKB-KW"/>
</dbReference>
<evidence type="ECO:0000256" key="3">
    <source>
        <dbReference type="ARBA" id="ARBA00022777"/>
    </source>
</evidence>
<dbReference type="GO" id="GO:0005524">
    <property type="term" value="F:ATP binding"/>
    <property type="evidence" value="ECO:0007669"/>
    <property type="project" value="UniProtKB-KW"/>
</dbReference>
<evidence type="ECO:0000256" key="1">
    <source>
        <dbReference type="ARBA" id="ARBA00022679"/>
    </source>
</evidence>
<feature type="domain" description="Maltokinase N-terminal cap" evidence="5">
    <location>
        <begin position="24"/>
        <end position="103"/>
    </location>
</feature>
<evidence type="ECO:0000256" key="2">
    <source>
        <dbReference type="ARBA" id="ARBA00022741"/>
    </source>
</evidence>
<keyword evidence="4" id="KW-0067">ATP-binding</keyword>
<evidence type="ECO:0000313" key="6">
    <source>
        <dbReference type="EMBL" id="RMB58224.1"/>
    </source>
</evidence>
<dbReference type="OrthoDB" id="3787729at2"/>
<reference evidence="6 7" key="1">
    <citation type="submission" date="2018-10" db="EMBL/GenBank/DDBJ databases">
        <title>Tessaracoccus antarcticuss sp. nov., isolated from sediment.</title>
        <authorList>
            <person name="Zhou L.Y."/>
            <person name="Du Z.J."/>
        </authorList>
    </citation>
    <scope>NUCLEOTIDE SEQUENCE [LARGE SCALE GENOMIC DNA]</scope>
    <source>
        <strain evidence="6 7">JDX10</strain>
    </source>
</reference>
<keyword evidence="7" id="KW-1185">Reference proteome</keyword>
<keyword evidence="3" id="KW-0418">Kinase</keyword>
<evidence type="ECO:0000256" key="4">
    <source>
        <dbReference type="ARBA" id="ARBA00022840"/>
    </source>
</evidence>
<dbReference type="AlphaFoldDB" id="A0A3M0FZX1"/>
<comment type="caution">
    <text evidence="6">The sequence shown here is derived from an EMBL/GenBank/DDBJ whole genome shotgun (WGS) entry which is preliminary data.</text>
</comment>
<accession>A0A3M0FZX1</accession>
<dbReference type="Pfam" id="PF18085">
    <property type="entry name" value="Mak_N_cap"/>
    <property type="match status" value="1"/>
</dbReference>
<keyword evidence="2" id="KW-0547">Nucleotide-binding</keyword>